<sequence>MQVIANESSAFWKKDFEDYVTYWVHEDFIRTMGWWETGGVTVVEGWEERSKRTKSHMENSPEENPTATAVRRENINLRIYRDVA</sequence>
<reference evidence="2" key="1">
    <citation type="journal article" date="2019" name="Int. J. Syst. Evol. Microbiol.">
        <title>The Global Catalogue of Microorganisms (GCM) 10K type strain sequencing project: providing services to taxonomists for standard genome sequencing and annotation.</title>
        <authorList>
            <consortium name="The Broad Institute Genomics Platform"/>
            <consortium name="The Broad Institute Genome Sequencing Center for Infectious Disease"/>
            <person name="Wu L."/>
            <person name="Ma J."/>
        </authorList>
    </citation>
    <scope>NUCLEOTIDE SEQUENCE [LARGE SCALE GENOMIC DNA]</scope>
    <source>
        <strain evidence="2">CGMCC 4.7466</strain>
    </source>
</reference>
<dbReference type="EMBL" id="JBHSJJ010000002">
    <property type="protein sequence ID" value="MFC4870754.1"/>
    <property type="molecule type" value="Genomic_DNA"/>
</dbReference>
<proteinExistence type="predicted"/>
<dbReference type="RefSeq" id="WP_377061593.1">
    <property type="nucleotide sequence ID" value="NZ_JBHSJJ010000002.1"/>
</dbReference>
<organism evidence="1 2">
    <name type="scientific">Negadavirga shengliensis</name>
    <dbReference type="NCBI Taxonomy" id="1389218"/>
    <lineage>
        <taxon>Bacteria</taxon>
        <taxon>Pseudomonadati</taxon>
        <taxon>Bacteroidota</taxon>
        <taxon>Cytophagia</taxon>
        <taxon>Cytophagales</taxon>
        <taxon>Cyclobacteriaceae</taxon>
        <taxon>Negadavirga</taxon>
    </lineage>
</organism>
<evidence type="ECO:0000313" key="2">
    <source>
        <dbReference type="Proteomes" id="UP001595818"/>
    </source>
</evidence>
<accession>A0ABV9SWM0</accession>
<protein>
    <submittedName>
        <fullName evidence="1">Uncharacterized protein</fullName>
    </submittedName>
</protein>
<keyword evidence="2" id="KW-1185">Reference proteome</keyword>
<dbReference type="Proteomes" id="UP001595818">
    <property type="component" value="Unassembled WGS sequence"/>
</dbReference>
<name>A0ABV9SWM0_9BACT</name>
<gene>
    <name evidence="1" type="ORF">ACFPFU_03585</name>
</gene>
<evidence type="ECO:0000313" key="1">
    <source>
        <dbReference type="EMBL" id="MFC4870754.1"/>
    </source>
</evidence>
<comment type="caution">
    <text evidence="1">The sequence shown here is derived from an EMBL/GenBank/DDBJ whole genome shotgun (WGS) entry which is preliminary data.</text>
</comment>